<dbReference type="InterPro" id="IPR050270">
    <property type="entry name" value="DegV_domain_contain"/>
</dbReference>
<dbReference type="PROSITE" id="PS51482">
    <property type="entry name" value="DEGV"/>
    <property type="match status" value="1"/>
</dbReference>
<dbReference type="Gene3D" id="3.40.50.10170">
    <property type="match status" value="1"/>
</dbReference>
<keyword evidence="3" id="KW-1185">Reference proteome</keyword>
<evidence type="ECO:0000256" key="1">
    <source>
        <dbReference type="ARBA" id="ARBA00023121"/>
    </source>
</evidence>
<dbReference type="EMBL" id="JANGCH010000001">
    <property type="protein sequence ID" value="MCQ5120846.1"/>
    <property type="molecule type" value="Genomic_DNA"/>
</dbReference>
<dbReference type="RefSeq" id="WP_178200169.1">
    <property type="nucleotide sequence ID" value="NZ_CANTYB010000053.1"/>
</dbReference>
<dbReference type="Gene3D" id="3.30.1180.10">
    <property type="match status" value="1"/>
</dbReference>
<evidence type="ECO:0000313" key="3">
    <source>
        <dbReference type="Proteomes" id="UP001524435"/>
    </source>
</evidence>
<dbReference type="InterPro" id="IPR003797">
    <property type="entry name" value="DegV"/>
</dbReference>
<name>A0ABT1SHZ6_9FIRM</name>
<protein>
    <submittedName>
        <fullName evidence="2">DegV family protein</fullName>
    </submittedName>
</protein>
<dbReference type="NCBIfam" id="TIGR00762">
    <property type="entry name" value="DegV"/>
    <property type="match status" value="1"/>
</dbReference>
<gene>
    <name evidence="2" type="ORF">NE663_01055</name>
</gene>
<dbReference type="Pfam" id="PF02645">
    <property type="entry name" value="DegV"/>
    <property type="match status" value="1"/>
</dbReference>
<accession>A0ABT1SHZ6</accession>
<dbReference type="Proteomes" id="UP001524435">
    <property type="component" value="Unassembled WGS sequence"/>
</dbReference>
<evidence type="ECO:0000313" key="2">
    <source>
        <dbReference type="EMBL" id="MCQ5120846.1"/>
    </source>
</evidence>
<dbReference type="SUPFAM" id="SSF82549">
    <property type="entry name" value="DAK1/DegV-like"/>
    <property type="match status" value="1"/>
</dbReference>
<sequence>MKKIAVLCDSAADISKEAAKALDIHVIRMPLMVEDKTYIEEVDISQEDIIRMLKEGKTIKTTQPPIGEVTALWEQLLTQYDEIFYLPLSRELSGTCENAIAASKEYDGKVTVVNSTFACYPIILMLEQARKLFQQGYSCKQVKEMFEKQGELYAILIPENLTTLKNGGRISPAAAALAGLLKIHPLLTIEEGRIDVYDKVRTLNKAYKEGLAAVMKGIENAEDYDWMIIDADNRSASDALKGMMEEALGVPVQQTTFRSIIMSHTGVGTIAFGRIRKVVPQEAPQEAA</sequence>
<reference evidence="2 3" key="1">
    <citation type="submission" date="2022-06" db="EMBL/GenBank/DDBJ databases">
        <title>Isolation of gut microbiota from human fecal samples.</title>
        <authorList>
            <person name="Pamer E.G."/>
            <person name="Barat B."/>
            <person name="Waligurski E."/>
            <person name="Medina S."/>
            <person name="Paddock L."/>
            <person name="Mostad J."/>
        </authorList>
    </citation>
    <scope>NUCLEOTIDE SEQUENCE [LARGE SCALE GENOMIC DNA]</scope>
    <source>
        <strain evidence="2 3">DFI.6.1</strain>
    </source>
</reference>
<keyword evidence="1" id="KW-0446">Lipid-binding</keyword>
<dbReference type="PANTHER" id="PTHR33434:SF2">
    <property type="entry name" value="FATTY ACID-BINDING PROTEIN TM_1468"/>
    <property type="match status" value="1"/>
</dbReference>
<dbReference type="PANTHER" id="PTHR33434">
    <property type="entry name" value="DEGV DOMAIN-CONTAINING PROTEIN DR_1986-RELATED"/>
    <property type="match status" value="1"/>
</dbReference>
<organism evidence="2 3">
    <name type="scientific">Massilicoli timonensis</name>
    <dbReference type="NCBI Taxonomy" id="2015901"/>
    <lineage>
        <taxon>Bacteria</taxon>
        <taxon>Bacillati</taxon>
        <taxon>Bacillota</taxon>
        <taxon>Erysipelotrichia</taxon>
        <taxon>Erysipelotrichales</taxon>
        <taxon>Erysipelotrichaceae</taxon>
        <taxon>Massilicoli</taxon>
    </lineage>
</organism>
<proteinExistence type="predicted"/>
<dbReference type="InterPro" id="IPR043168">
    <property type="entry name" value="DegV_C"/>
</dbReference>
<comment type="caution">
    <text evidence="2">The sequence shown here is derived from an EMBL/GenBank/DDBJ whole genome shotgun (WGS) entry which is preliminary data.</text>
</comment>